<proteinExistence type="predicted"/>
<accession>A0AAD5MTA4</accession>
<gene>
    <name evidence="2" type="ORF">KIN20_024348</name>
</gene>
<dbReference type="Proteomes" id="UP001196413">
    <property type="component" value="Unassembled WGS sequence"/>
</dbReference>
<reference evidence="2" key="1">
    <citation type="submission" date="2021-06" db="EMBL/GenBank/DDBJ databases">
        <title>Parelaphostrongylus tenuis whole genome reference sequence.</title>
        <authorList>
            <person name="Garwood T.J."/>
            <person name="Larsen P.A."/>
            <person name="Fountain-Jones N.M."/>
            <person name="Garbe J.R."/>
            <person name="Macchietto M.G."/>
            <person name="Kania S.A."/>
            <person name="Gerhold R.W."/>
            <person name="Richards J.E."/>
            <person name="Wolf T.M."/>
        </authorList>
    </citation>
    <scope>NUCLEOTIDE SEQUENCE</scope>
    <source>
        <strain evidence="2">MNPRO001-30</strain>
        <tissue evidence="2">Meninges</tissue>
    </source>
</reference>
<feature type="compositionally biased region" description="Polar residues" evidence="1">
    <location>
        <begin position="95"/>
        <end position="107"/>
    </location>
</feature>
<evidence type="ECO:0000313" key="2">
    <source>
        <dbReference type="EMBL" id="KAJ1364290.1"/>
    </source>
</evidence>
<evidence type="ECO:0000313" key="3">
    <source>
        <dbReference type="Proteomes" id="UP001196413"/>
    </source>
</evidence>
<protein>
    <submittedName>
        <fullName evidence="2">Uncharacterized protein</fullName>
    </submittedName>
</protein>
<keyword evidence="3" id="KW-1185">Reference proteome</keyword>
<organism evidence="2 3">
    <name type="scientific">Parelaphostrongylus tenuis</name>
    <name type="common">Meningeal worm</name>
    <dbReference type="NCBI Taxonomy" id="148309"/>
    <lineage>
        <taxon>Eukaryota</taxon>
        <taxon>Metazoa</taxon>
        <taxon>Ecdysozoa</taxon>
        <taxon>Nematoda</taxon>
        <taxon>Chromadorea</taxon>
        <taxon>Rhabditida</taxon>
        <taxon>Rhabditina</taxon>
        <taxon>Rhabditomorpha</taxon>
        <taxon>Strongyloidea</taxon>
        <taxon>Metastrongylidae</taxon>
        <taxon>Parelaphostrongylus</taxon>
    </lineage>
</organism>
<name>A0AAD5MTA4_PARTN</name>
<dbReference type="EMBL" id="JAHQIW010004916">
    <property type="protein sequence ID" value="KAJ1364290.1"/>
    <property type="molecule type" value="Genomic_DNA"/>
</dbReference>
<evidence type="ECO:0000256" key="1">
    <source>
        <dbReference type="SAM" id="MobiDB-lite"/>
    </source>
</evidence>
<feature type="region of interest" description="Disordered" evidence="1">
    <location>
        <begin position="95"/>
        <end position="114"/>
    </location>
</feature>
<comment type="caution">
    <text evidence="2">The sequence shown here is derived from an EMBL/GenBank/DDBJ whole genome shotgun (WGS) entry which is preliminary data.</text>
</comment>
<dbReference type="AlphaFoldDB" id="A0AAD5MTA4"/>
<sequence length="147" mass="17157">MNVLLKRAVEPSIIDSVEERAERSETEPNKLPIISRNEGQTRRNRTELLTLIGKRYRNEKMTDSHGMTELHLNQTILINEVRRLEVMLLNGATTEDLQRTNGESSPNEPFDDKENLSTLEDKSFFKCSYIRFQSQHVRTIERILTIQ</sequence>